<dbReference type="SUPFAM" id="SSF56601">
    <property type="entry name" value="beta-lactamase/transpeptidase-like"/>
    <property type="match status" value="1"/>
</dbReference>
<dbReference type="PANTHER" id="PTHR43283">
    <property type="entry name" value="BETA-LACTAMASE-RELATED"/>
    <property type="match status" value="1"/>
</dbReference>
<accession>A0A520MPC9</accession>
<evidence type="ECO:0000313" key="3">
    <source>
        <dbReference type="Proteomes" id="UP000315889"/>
    </source>
</evidence>
<sequence>MRDRLTRLKTATLTGLLVVNLSACTKITGSAFPDLTSNPAVTGVDVEKIAALESRMRQFVVEGDSMGIATLLVRDGKVASYTQAGVRDLLNGEPITQDSMYRIYSMSKPITGVAMMILHEQGAFSLDDPVSKFIPEFENLKVVKSYDLEGNVELEPLQRQPTIRELMSHTAGFGYGISGADPSNMQFRKKAVLASPDLQSLVDTVATIPLMHQPGTAWAYSVSVDLQGAIVERISGMSLGDFFQSKIFKPLGMVDTAFYVPAEKAERLADVFGYHPVTKNFQALPFADPAFNILGDISYRKETRGMESGGGGLVSTMADYARFCQMMLNGGQLDGVRILSKKSIDLMAKNVLTDSQTIDSTGNLNGTTSQRVGFGLNFGIIMGEASEISGYGDGSYFWGGAASTWFWIDPKNDLFFIGMVQQFPKPPPAVNPDFRKTSQQFVYDTLTD</sequence>
<dbReference type="Pfam" id="PF00144">
    <property type="entry name" value="Beta-lactamase"/>
    <property type="match status" value="1"/>
</dbReference>
<dbReference type="InterPro" id="IPR001466">
    <property type="entry name" value="Beta-lactam-related"/>
</dbReference>
<comment type="caution">
    <text evidence="2">The sequence shown here is derived from an EMBL/GenBank/DDBJ whole genome shotgun (WGS) entry which is preliminary data.</text>
</comment>
<reference evidence="2 3" key="1">
    <citation type="submission" date="2019-02" db="EMBL/GenBank/DDBJ databases">
        <title>Prokaryotic population dynamics and viral predation in marine succession experiment using metagenomics: the confinement effect.</title>
        <authorList>
            <person name="Haro-Moreno J.M."/>
            <person name="Rodriguez-Valera F."/>
            <person name="Lopez-Perez M."/>
        </authorList>
    </citation>
    <scope>NUCLEOTIDE SEQUENCE [LARGE SCALE GENOMIC DNA]</scope>
    <source>
        <strain evidence="2">MED-G170</strain>
    </source>
</reference>
<evidence type="ECO:0000313" key="2">
    <source>
        <dbReference type="EMBL" id="RZO23068.1"/>
    </source>
</evidence>
<dbReference type="PANTHER" id="PTHR43283:SF3">
    <property type="entry name" value="BETA-LACTAMASE FAMILY PROTEIN (AFU_ORTHOLOGUE AFUA_5G07500)"/>
    <property type="match status" value="1"/>
</dbReference>
<organism evidence="2 3">
    <name type="scientific">SAR92 clade bacterium</name>
    <dbReference type="NCBI Taxonomy" id="2315479"/>
    <lineage>
        <taxon>Bacteria</taxon>
        <taxon>Pseudomonadati</taxon>
        <taxon>Pseudomonadota</taxon>
        <taxon>Gammaproteobacteria</taxon>
        <taxon>Cellvibrionales</taxon>
        <taxon>Porticoccaceae</taxon>
        <taxon>SAR92 clade</taxon>
    </lineage>
</organism>
<dbReference type="AlphaFoldDB" id="A0A520MPC9"/>
<keyword evidence="2" id="KW-0378">Hydrolase</keyword>
<dbReference type="Proteomes" id="UP000315889">
    <property type="component" value="Unassembled WGS sequence"/>
</dbReference>
<name>A0A520MPC9_9GAMM</name>
<dbReference type="InterPro" id="IPR012338">
    <property type="entry name" value="Beta-lactam/transpept-like"/>
</dbReference>
<dbReference type="InterPro" id="IPR050789">
    <property type="entry name" value="Diverse_Enzym_Activities"/>
</dbReference>
<dbReference type="EMBL" id="SHBP01000001">
    <property type="protein sequence ID" value="RZO23068.1"/>
    <property type="molecule type" value="Genomic_DNA"/>
</dbReference>
<gene>
    <name evidence="2" type="ORF">EVB03_01535</name>
</gene>
<evidence type="ECO:0000259" key="1">
    <source>
        <dbReference type="Pfam" id="PF00144"/>
    </source>
</evidence>
<protein>
    <submittedName>
        <fullName evidence="2">Class A beta-lactamase-related serine hydrolase</fullName>
    </submittedName>
</protein>
<feature type="domain" description="Beta-lactamase-related" evidence="1">
    <location>
        <begin position="53"/>
        <end position="429"/>
    </location>
</feature>
<proteinExistence type="predicted"/>
<dbReference type="Gene3D" id="3.40.710.10">
    <property type="entry name" value="DD-peptidase/beta-lactamase superfamily"/>
    <property type="match status" value="1"/>
</dbReference>
<dbReference type="GO" id="GO:0016787">
    <property type="term" value="F:hydrolase activity"/>
    <property type="evidence" value="ECO:0007669"/>
    <property type="project" value="UniProtKB-KW"/>
</dbReference>